<gene>
    <name evidence="3" type="ORF">FNZ23_07120</name>
</gene>
<comment type="caution">
    <text evidence="3">The sequence shown here is derived from an EMBL/GenBank/DDBJ whole genome shotgun (WGS) entry which is preliminary data.</text>
</comment>
<dbReference type="PANTHER" id="PTHR35176">
    <property type="entry name" value="HEME OXYGENASE HI_0854-RELATED"/>
    <property type="match status" value="1"/>
</dbReference>
<proteinExistence type="predicted"/>
<reference evidence="3 4" key="1">
    <citation type="submission" date="2019-07" db="EMBL/GenBank/DDBJ databases">
        <title>Draft genome for Streptomyces benahoarensis MZ03-48.</title>
        <authorList>
            <person name="Gonzalez-Pimentel J.L."/>
        </authorList>
    </citation>
    <scope>NUCLEOTIDE SEQUENCE [LARGE SCALE GENOMIC DNA]</scope>
    <source>
        <strain evidence="3 4">MZ03-48</strain>
    </source>
</reference>
<evidence type="ECO:0000259" key="2">
    <source>
        <dbReference type="Pfam" id="PF01243"/>
    </source>
</evidence>
<dbReference type="Gene3D" id="2.30.110.10">
    <property type="entry name" value="Electron Transport, Fmn-binding Protein, Chain A"/>
    <property type="match status" value="1"/>
</dbReference>
<evidence type="ECO:0000313" key="4">
    <source>
        <dbReference type="Proteomes" id="UP000320888"/>
    </source>
</evidence>
<dbReference type="AlphaFoldDB" id="A0A553ZNE8"/>
<dbReference type="Proteomes" id="UP000320888">
    <property type="component" value="Unassembled WGS sequence"/>
</dbReference>
<dbReference type="GO" id="GO:0016627">
    <property type="term" value="F:oxidoreductase activity, acting on the CH-CH group of donors"/>
    <property type="evidence" value="ECO:0007669"/>
    <property type="project" value="TreeGrafter"/>
</dbReference>
<dbReference type="InterPro" id="IPR011576">
    <property type="entry name" value="Pyridox_Oxase_N"/>
</dbReference>
<protein>
    <submittedName>
        <fullName evidence="3">PPOX class F420-dependent oxidoreductase</fullName>
        <ecNumber evidence="3">1.-.-.-</ecNumber>
    </submittedName>
</protein>
<dbReference type="SUPFAM" id="SSF50475">
    <property type="entry name" value="FMN-binding split barrel"/>
    <property type="match status" value="1"/>
</dbReference>
<dbReference type="EC" id="1.-.-.-" evidence="3"/>
<name>A0A553ZNE8_9ACTN</name>
<dbReference type="OrthoDB" id="5738083at2"/>
<dbReference type="InterPro" id="IPR019965">
    <property type="entry name" value="PPOX_F420-dep_Rv2061_put"/>
</dbReference>
<dbReference type="GO" id="GO:0070967">
    <property type="term" value="F:coenzyme F420 binding"/>
    <property type="evidence" value="ECO:0007669"/>
    <property type="project" value="TreeGrafter"/>
</dbReference>
<dbReference type="Pfam" id="PF01243">
    <property type="entry name" value="PNPOx_N"/>
    <property type="match status" value="1"/>
</dbReference>
<feature type="domain" description="Pyridoxamine 5'-phosphate oxidase N-terminal" evidence="2">
    <location>
        <begin position="2"/>
        <end position="100"/>
    </location>
</feature>
<organism evidence="3 4">
    <name type="scientific">Streptomyces benahoarensis</name>
    <dbReference type="NCBI Taxonomy" id="2595054"/>
    <lineage>
        <taxon>Bacteria</taxon>
        <taxon>Bacillati</taxon>
        <taxon>Actinomycetota</taxon>
        <taxon>Actinomycetes</taxon>
        <taxon>Kitasatosporales</taxon>
        <taxon>Streptomycetaceae</taxon>
        <taxon>Streptomyces</taxon>
    </lineage>
</organism>
<dbReference type="RefSeq" id="WP_143940991.1">
    <property type="nucleotide sequence ID" value="NZ_VKLS01000049.1"/>
</dbReference>
<sequence length="129" mass="14249">MIAEALARSPYVSLVTYRRSGAPVATPVWAVAQGDELLVWTRSDSGKVKRLRRDERVTVTPCDVRGNLTEGADTLEGTARLMEEPEGLARVRRAMAGKYGLRFRILDTGGALLRRGKRPHMGIAVTFPR</sequence>
<dbReference type="PANTHER" id="PTHR35176:SF11">
    <property type="entry name" value="PYRIDOXAMINE 5'-PHOSPHATE OXIDASE FAMILY PROTEIN"/>
    <property type="match status" value="1"/>
</dbReference>
<evidence type="ECO:0000313" key="3">
    <source>
        <dbReference type="EMBL" id="TSB42943.1"/>
    </source>
</evidence>
<accession>A0A553ZNE8</accession>
<dbReference type="GO" id="GO:0005829">
    <property type="term" value="C:cytosol"/>
    <property type="evidence" value="ECO:0007669"/>
    <property type="project" value="TreeGrafter"/>
</dbReference>
<keyword evidence="4" id="KW-1185">Reference proteome</keyword>
<dbReference type="NCBIfam" id="TIGR03666">
    <property type="entry name" value="Rv2061_F420"/>
    <property type="match status" value="1"/>
</dbReference>
<dbReference type="InterPro" id="IPR052019">
    <property type="entry name" value="F420H2_bilvrd_red/Heme_oxyg"/>
</dbReference>
<evidence type="ECO:0000256" key="1">
    <source>
        <dbReference type="ARBA" id="ARBA00023002"/>
    </source>
</evidence>
<dbReference type="EMBL" id="VKLS01000049">
    <property type="protein sequence ID" value="TSB42943.1"/>
    <property type="molecule type" value="Genomic_DNA"/>
</dbReference>
<keyword evidence="1 3" id="KW-0560">Oxidoreductase</keyword>
<dbReference type="InterPro" id="IPR012349">
    <property type="entry name" value="Split_barrel_FMN-bd"/>
</dbReference>